<dbReference type="EMBL" id="CP045809">
    <property type="protein sequence ID" value="QHN37227.1"/>
    <property type="molecule type" value="Genomic_DNA"/>
</dbReference>
<evidence type="ECO:0000313" key="3">
    <source>
        <dbReference type="EMBL" id="QHN37227.1"/>
    </source>
</evidence>
<name>A0ABX6IMR7_9ACTN</name>
<proteinExistence type="predicted"/>
<dbReference type="PANTHER" id="PTHR39201">
    <property type="entry name" value="EXPORTED PROTEIN-RELATED"/>
    <property type="match status" value="1"/>
</dbReference>
<sequence>MTQLTRRTLLSAGGVAALTALCGCSPSPGGESAPSSASEGRPERATTPPRTDDPGIVLVYFSRPGENYWEGGRRDLDVGNTKRLAQMIAERIDCDMYEIIAADPYPHAYDPTVERNVREQENDARPEIDSDFPDLSAYDAVMIGSPVWNTRAPMIMRTFLDRADALTGMTVHPFLTYAVGEGSVVDDYVELCPDADVRDGLAVRGEDVDGSGNAVDEWLRGNGLLERALPGN</sequence>
<reference evidence="3" key="1">
    <citation type="journal article" date="2021" name="Nat. Microbiol.">
        <title>Cocultivation of an ultrasmall environmental parasitic bacterium with lytic ability against bacteria associated with wastewater foams.</title>
        <authorList>
            <person name="Batinovic S."/>
            <person name="Rose J.J.A."/>
            <person name="Ratcliffe J."/>
            <person name="Seviour R.J."/>
            <person name="Petrovski S."/>
        </authorList>
    </citation>
    <scope>NUCLEOTIDE SEQUENCE</scope>
    <source>
        <strain evidence="3">CON9</strain>
    </source>
</reference>
<evidence type="ECO:0000313" key="4">
    <source>
        <dbReference type="Proteomes" id="UP001059836"/>
    </source>
</evidence>
<gene>
    <name evidence="3" type="ORF">GII31_00050</name>
</gene>
<keyword evidence="4" id="KW-1185">Reference proteome</keyword>
<organism evidence="3 4">
    <name type="scientific">Gordonia pseudamarae</name>
    <dbReference type="NCBI Taxonomy" id="2831662"/>
    <lineage>
        <taxon>Bacteria</taxon>
        <taxon>Bacillati</taxon>
        <taxon>Actinomycetota</taxon>
        <taxon>Actinomycetes</taxon>
        <taxon>Mycobacteriales</taxon>
        <taxon>Gordoniaceae</taxon>
        <taxon>Gordonia</taxon>
    </lineage>
</organism>
<feature type="compositionally biased region" description="Low complexity" evidence="1">
    <location>
        <begin position="26"/>
        <end position="39"/>
    </location>
</feature>
<feature type="region of interest" description="Disordered" evidence="1">
    <location>
        <begin position="26"/>
        <end position="54"/>
    </location>
</feature>
<evidence type="ECO:0000259" key="2">
    <source>
        <dbReference type="Pfam" id="PF12682"/>
    </source>
</evidence>
<feature type="domain" description="Flavodoxin-like" evidence="2">
    <location>
        <begin position="79"/>
        <end position="206"/>
    </location>
</feature>
<dbReference type="PANTHER" id="PTHR39201:SF1">
    <property type="entry name" value="FLAVODOXIN-LIKE DOMAIN-CONTAINING PROTEIN"/>
    <property type="match status" value="1"/>
</dbReference>
<dbReference type="SUPFAM" id="SSF52218">
    <property type="entry name" value="Flavoproteins"/>
    <property type="match status" value="1"/>
</dbReference>
<dbReference type="PROSITE" id="PS51318">
    <property type="entry name" value="TAT"/>
    <property type="match status" value="1"/>
</dbReference>
<dbReference type="Proteomes" id="UP001059836">
    <property type="component" value="Chromosome"/>
</dbReference>
<accession>A0ABX6IMR7</accession>
<dbReference type="PROSITE" id="PS51257">
    <property type="entry name" value="PROKAR_LIPOPROTEIN"/>
    <property type="match status" value="1"/>
</dbReference>
<dbReference type="Gene3D" id="3.40.50.360">
    <property type="match status" value="1"/>
</dbReference>
<evidence type="ECO:0000256" key="1">
    <source>
        <dbReference type="SAM" id="MobiDB-lite"/>
    </source>
</evidence>
<protein>
    <recommendedName>
        <fullName evidence="2">Flavodoxin-like domain-containing protein</fullName>
    </recommendedName>
</protein>
<dbReference type="Pfam" id="PF12682">
    <property type="entry name" value="Flavodoxin_4"/>
    <property type="match status" value="1"/>
</dbReference>
<dbReference type="InterPro" id="IPR008254">
    <property type="entry name" value="Flavodoxin/NO_synth"/>
</dbReference>
<dbReference type="InterPro" id="IPR006311">
    <property type="entry name" value="TAT_signal"/>
</dbReference>
<dbReference type="InterPro" id="IPR029039">
    <property type="entry name" value="Flavoprotein-like_sf"/>
</dbReference>